<dbReference type="AlphaFoldDB" id="A0A1E1LJG5"/>
<evidence type="ECO:0000313" key="2">
    <source>
        <dbReference type="Proteomes" id="UP000178912"/>
    </source>
</evidence>
<accession>A0A1E1LJG5</accession>
<sequence>MSREVASDAFLVRPAFVGLRDQDWSTISILLSKASLRLQDTLDAPSSAPETVKI</sequence>
<protein>
    <submittedName>
        <fullName evidence="1">Uncharacterized protein</fullName>
    </submittedName>
</protein>
<evidence type="ECO:0000313" key="1">
    <source>
        <dbReference type="EMBL" id="CZT10594.1"/>
    </source>
</evidence>
<keyword evidence="2" id="KW-1185">Reference proteome</keyword>
<dbReference type="Proteomes" id="UP000178912">
    <property type="component" value="Unassembled WGS sequence"/>
</dbReference>
<gene>
    <name evidence="1" type="ORF">RAG0_15013</name>
</gene>
<proteinExistence type="predicted"/>
<name>A0A1E1LJG5_9HELO</name>
<dbReference type="EMBL" id="FJUX01000130">
    <property type="protein sequence ID" value="CZT10594.1"/>
    <property type="molecule type" value="Genomic_DNA"/>
</dbReference>
<organism evidence="1 2">
    <name type="scientific">Rhynchosporium agropyri</name>
    <dbReference type="NCBI Taxonomy" id="914238"/>
    <lineage>
        <taxon>Eukaryota</taxon>
        <taxon>Fungi</taxon>
        <taxon>Dikarya</taxon>
        <taxon>Ascomycota</taxon>
        <taxon>Pezizomycotina</taxon>
        <taxon>Leotiomycetes</taxon>
        <taxon>Helotiales</taxon>
        <taxon>Ploettnerulaceae</taxon>
        <taxon>Rhynchosporium</taxon>
    </lineage>
</organism>
<reference evidence="2" key="1">
    <citation type="submission" date="2016-03" db="EMBL/GenBank/DDBJ databases">
        <authorList>
            <person name="Guldener U."/>
        </authorList>
    </citation>
    <scope>NUCLEOTIDE SEQUENCE [LARGE SCALE GENOMIC DNA]</scope>
    <source>
        <strain evidence="2">04CH-RAC-A.6.1</strain>
    </source>
</reference>